<gene>
    <name evidence="2" type="ORF">FPG91_20870</name>
</gene>
<name>A0A643LY80_BACTU</name>
<reference evidence="2" key="1">
    <citation type="submission" date="2019-07" db="EMBL/GenBank/DDBJ databases">
        <title>Draft genome sequence of Bacillus thuringiensis strain PT02.</title>
        <authorList>
            <person name="Nguyen H."/>
            <person name="Nguyen L.N."/>
            <person name="Nguyen H.T.T."/>
            <person name="Nguyen D.V."/>
            <person name="Le H.T.T."/>
        </authorList>
    </citation>
    <scope>NUCLEOTIDE SEQUENCE</scope>
    <source>
        <strain evidence="2">PT02</strain>
    </source>
</reference>
<dbReference type="AlphaFoldDB" id="A0A643LY80"/>
<proteinExistence type="predicted"/>
<dbReference type="RefSeq" id="WP_003284448.1">
    <property type="nucleotide sequence ID" value="NZ_CP011349.1"/>
</dbReference>
<dbReference type="PROSITE" id="PS51186">
    <property type="entry name" value="GNAT"/>
    <property type="match status" value="1"/>
</dbReference>
<sequence length="170" mass="19452">MGEFSMNIHTGEIQLVPYKEKYKEVIQTFTLPSEQVQFTSDPSALLEKAKSDRTKNVIVILDYNGVPVGLFALETGDRVKEFTDNEDALLLTSFSINHNRQRKGFAKKSLLLLEEFVQRYFPIKNEVVLAVNERNIPAQNLYAKVGFQDKGFRRMGPIGQQIIMHLSIMK</sequence>
<dbReference type="InterPro" id="IPR016181">
    <property type="entry name" value="Acyl_CoA_acyltransferase"/>
</dbReference>
<dbReference type="GO" id="GO:0016747">
    <property type="term" value="F:acyltransferase activity, transferring groups other than amino-acyl groups"/>
    <property type="evidence" value="ECO:0007669"/>
    <property type="project" value="InterPro"/>
</dbReference>
<keyword evidence="2" id="KW-0808">Transferase</keyword>
<dbReference type="InterPro" id="IPR000182">
    <property type="entry name" value="GNAT_dom"/>
</dbReference>
<dbReference type="Pfam" id="PF00583">
    <property type="entry name" value="Acetyltransf_1"/>
    <property type="match status" value="1"/>
</dbReference>
<comment type="caution">
    <text evidence="2">The sequence shown here is derived from an EMBL/GenBank/DDBJ whole genome shotgun (WGS) entry which is preliminary data.</text>
</comment>
<evidence type="ECO:0000313" key="2">
    <source>
        <dbReference type="EMBL" id="KAB1351119.1"/>
    </source>
</evidence>
<feature type="domain" description="N-acetyltransferase" evidence="1">
    <location>
        <begin position="13"/>
        <end position="169"/>
    </location>
</feature>
<protein>
    <submittedName>
        <fullName evidence="2">GNAT family N-acetyltransferase</fullName>
    </submittedName>
</protein>
<dbReference type="SUPFAM" id="SSF55729">
    <property type="entry name" value="Acyl-CoA N-acyltransferases (Nat)"/>
    <property type="match status" value="1"/>
</dbReference>
<accession>A0A643LY80</accession>
<evidence type="ECO:0000259" key="1">
    <source>
        <dbReference type="PROSITE" id="PS51186"/>
    </source>
</evidence>
<dbReference type="EMBL" id="VLPO01000032">
    <property type="protein sequence ID" value="KAB1351119.1"/>
    <property type="molecule type" value="Genomic_DNA"/>
</dbReference>
<dbReference type="Gene3D" id="3.40.630.30">
    <property type="match status" value="1"/>
</dbReference>
<organism evidence="2">
    <name type="scientific">Bacillus thuringiensis</name>
    <dbReference type="NCBI Taxonomy" id="1428"/>
    <lineage>
        <taxon>Bacteria</taxon>
        <taxon>Bacillati</taxon>
        <taxon>Bacillota</taxon>
        <taxon>Bacilli</taxon>
        <taxon>Bacillales</taxon>
        <taxon>Bacillaceae</taxon>
        <taxon>Bacillus</taxon>
        <taxon>Bacillus cereus group</taxon>
    </lineage>
</organism>